<dbReference type="GO" id="GO:0005576">
    <property type="term" value="C:extracellular region"/>
    <property type="evidence" value="ECO:0007669"/>
    <property type="project" value="UniProtKB-SubCell"/>
</dbReference>
<keyword evidence="4" id="KW-0964">Secreted</keyword>
<feature type="compositionally biased region" description="Polar residues" evidence="13">
    <location>
        <begin position="379"/>
        <end position="397"/>
    </location>
</feature>
<evidence type="ECO:0000256" key="5">
    <source>
        <dbReference type="ARBA" id="ARBA00023235"/>
    </source>
</evidence>
<dbReference type="AlphaFoldDB" id="A0A0D2ACX2"/>
<protein>
    <recommendedName>
        <fullName evidence="12">L-dopachrome isomerase</fullName>
        <ecNumber evidence="9">5.3.2.1</ecNumber>
        <ecNumber evidence="8">5.3.3.12</ecNumber>
    </recommendedName>
    <alternativeName>
        <fullName evidence="10">L-dopachrome tautomerase</fullName>
    </alternativeName>
    <alternativeName>
        <fullName evidence="11">Phenylpyruvate tautomerase</fullName>
    </alternativeName>
</protein>
<comment type="catalytic activity">
    <reaction evidence="6">
        <text>3-phenylpyruvate = enol-phenylpyruvate</text>
        <dbReference type="Rhea" id="RHEA:17097"/>
        <dbReference type="ChEBI" id="CHEBI:16815"/>
        <dbReference type="ChEBI" id="CHEBI:18005"/>
        <dbReference type="EC" id="5.3.2.1"/>
    </reaction>
</comment>
<gene>
    <name evidence="14" type="ORF">PV09_03959</name>
</gene>
<evidence type="ECO:0000256" key="4">
    <source>
        <dbReference type="ARBA" id="ARBA00022525"/>
    </source>
</evidence>
<sequence>MPHSPASSVDSRILDIDTAPSSTSAPDTSWKPAGTTASKTQIEDEPFMSPALSGFTFNLDPEPTSPSSYLPNSDITPLPDLSLISFADTFSFADQKHPHALSRPLTKGIQGPNTMAEDSALSRSESASKRLNYFDSAFSNSSNAKEGARERIQHDSPIVAELRTNVIIKNEYAIVTSLSQHLSERFRRPESAILLTVTHSACLMMGGSFEPAYILDITAIPSEVQPNTNKRNAYLIQCFIADVMHVPSNRGVVRFLGLGEEHLAINGSTVAGEIERAERDAATVDCKEERTNGLVRSLTSKSSRKSMIGEKRKSMAAADNRKSIIRTAEKKESSSEKTENVFHTLERKFSTRSLRSAKSLKDKISPPIPIEFPSELLPSPTSISGFSTASSKNQIPNLPNLHRLSSPNGISGSSSKDSVPANLNKDLSLPSPLSSNPPPMPVPPFATPSERAGSEKDPIVTSSSRRPSVSARPQSARKNLSNITGPAEAIPSPPPIPPELDKPILSPRLSKRKSFVALFKKNDGIRT</sequence>
<dbReference type="GO" id="GO:0004167">
    <property type="term" value="F:dopachrome isomerase activity"/>
    <property type="evidence" value="ECO:0007669"/>
    <property type="project" value="UniProtKB-EC"/>
</dbReference>
<dbReference type="Pfam" id="PF01187">
    <property type="entry name" value="MIF"/>
    <property type="match status" value="1"/>
</dbReference>
<dbReference type="EC" id="5.3.2.1" evidence="9"/>
<dbReference type="STRING" id="253628.A0A0D2ACX2"/>
<feature type="region of interest" description="Disordered" evidence="13">
    <location>
        <begin position="298"/>
        <end position="341"/>
    </location>
</feature>
<reference evidence="14 15" key="1">
    <citation type="submission" date="2015-01" db="EMBL/GenBank/DDBJ databases">
        <title>The Genome Sequence of Ochroconis gallopava CBS43764.</title>
        <authorList>
            <consortium name="The Broad Institute Genomics Platform"/>
            <person name="Cuomo C."/>
            <person name="de Hoog S."/>
            <person name="Gorbushina A."/>
            <person name="Stielow B."/>
            <person name="Teixiera M."/>
            <person name="Abouelleil A."/>
            <person name="Chapman S.B."/>
            <person name="Priest M."/>
            <person name="Young S.K."/>
            <person name="Wortman J."/>
            <person name="Nusbaum C."/>
            <person name="Birren B."/>
        </authorList>
    </citation>
    <scope>NUCLEOTIDE SEQUENCE [LARGE SCALE GENOMIC DNA]</scope>
    <source>
        <strain evidence="14 15">CBS 43764</strain>
    </source>
</reference>
<feature type="region of interest" description="Disordered" evidence="13">
    <location>
        <begin position="1"/>
        <end position="42"/>
    </location>
</feature>
<feature type="compositionally biased region" description="Basic and acidic residues" evidence="13">
    <location>
        <begin position="307"/>
        <end position="341"/>
    </location>
</feature>
<dbReference type="OrthoDB" id="255819at2759"/>
<evidence type="ECO:0000256" key="10">
    <source>
        <dbReference type="ARBA" id="ARBA00041631"/>
    </source>
</evidence>
<dbReference type="HOGENOM" id="CLU_517003_0_0_1"/>
<dbReference type="Gene3D" id="3.30.429.10">
    <property type="entry name" value="Macrophage Migration Inhibitory Factor"/>
    <property type="match status" value="1"/>
</dbReference>
<dbReference type="SUPFAM" id="SSF55331">
    <property type="entry name" value="Tautomerase/MIF"/>
    <property type="match status" value="1"/>
</dbReference>
<evidence type="ECO:0000313" key="15">
    <source>
        <dbReference type="Proteomes" id="UP000053259"/>
    </source>
</evidence>
<comment type="catalytic activity">
    <reaction evidence="7">
        <text>L-dopachrome = 5,6-dihydroxyindole-2-carboxylate</text>
        <dbReference type="Rhea" id="RHEA:13041"/>
        <dbReference type="ChEBI" id="CHEBI:16875"/>
        <dbReference type="ChEBI" id="CHEBI:57509"/>
        <dbReference type="EC" id="5.3.3.12"/>
    </reaction>
</comment>
<keyword evidence="15" id="KW-1185">Reference proteome</keyword>
<evidence type="ECO:0000256" key="1">
    <source>
        <dbReference type="ARBA" id="ARBA00004613"/>
    </source>
</evidence>
<evidence type="ECO:0000256" key="7">
    <source>
        <dbReference type="ARBA" id="ARBA00036823"/>
    </source>
</evidence>
<dbReference type="VEuPathDB" id="FungiDB:PV09_03959"/>
<dbReference type="EC" id="5.3.3.12" evidence="8"/>
<feature type="compositionally biased region" description="Polar residues" evidence="13">
    <location>
        <begin position="1"/>
        <end position="10"/>
    </location>
</feature>
<dbReference type="GO" id="GO:0050178">
    <property type="term" value="F:phenylpyruvate tautomerase activity"/>
    <property type="evidence" value="ECO:0007669"/>
    <property type="project" value="UniProtKB-EC"/>
</dbReference>
<evidence type="ECO:0000256" key="2">
    <source>
        <dbReference type="ARBA" id="ARBA00005851"/>
    </source>
</evidence>
<dbReference type="InParanoid" id="A0A0D2ACX2"/>
<dbReference type="Proteomes" id="UP000053259">
    <property type="component" value="Unassembled WGS sequence"/>
</dbReference>
<feature type="compositionally biased region" description="Low complexity" evidence="13">
    <location>
        <begin position="462"/>
        <end position="477"/>
    </location>
</feature>
<evidence type="ECO:0000256" key="13">
    <source>
        <dbReference type="SAM" id="MobiDB-lite"/>
    </source>
</evidence>
<evidence type="ECO:0000256" key="3">
    <source>
        <dbReference type="ARBA" id="ARBA00022514"/>
    </source>
</evidence>
<evidence type="ECO:0000313" key="14">
    <source>
        <dbReference type="EMBL" id="KIW04768.1"/>
    </source>
</evidence>
<dbReference type="PANTHER" id="PTHR11954">
    <property type="entry name" value="D-DOPACHROME DECARBOXYLASE"/>
    <property type="match status" value="1"/>
</dbReference>
<organism evidence="14 15">
    <name type="scientific">Verruconis gallopava</name>
    <dbReference type="NCBI Taxonomy" id="253628"/>
    <lineage>
        <taxon>Eukaryota</taxon>
        <taxon>Fungi</taxon>
        <taxon>Dikarya</taxon>
        <taxon>Ascomycota</taxon>
        <taxon>Pezizomycotina</taxon>
        <taxon>Dothideomycetes</taxon>
        <taxon>Pleosporomycetidae</taxon>
        <taxon>Venturiales</taxon>
        <taxon>Sympoventuriaceae</taxon>
        <taxon>Verruconis</taxon>
    </lineage>
</organism>
<feature type="region of interest" description="Disordered" evidence="13">
    <location>
        <begin position="101"/>
        <end position="122"/>
    </location>
</feature>
<evidence type="ECO:0000256" key="11">
    <source>
        <dbReference type="ARBA" id="ARBA00041912"/>
    </source>
</evidence>
<evidence type="ECO:0000256" key="6">
    <source>
        <dbReference type="ARBA" id="ARBA00036735"/>
    </source>
</evidence>
<keyword evidence="5" id="KW-0413">Isomerase</keyword>
<dbReference type="InterPro" id="IPR014347">
    <property type="entry name" value="Tautomerase/MIF_sf"/>
</dbReference>
<proteinExistence type="inferred from homology"/>
<dbReference type="GeneID" id="27311932"/>
<evidence type="ECO:0000256" key="9">
    <source>
        <dbReference type="ARBA" id="ARBA00039086"/>
    </source>
</evidence>
<dbReference type="RefSeq" id="XP_016214637.1">
    <property type="nucleotide sequence ID" value="XM_016357233.1"/>
</dbReference>
<accession>A0A0D2ACX2</accession>
<dbReference type="InterPro" id="IPR001398">
    <property type="entry name" value="Macrophage_inhib_fac"/>
</dbReference>
<comment type="similarity">
    <text evidence="2">Belongs to the MIF family.</text>
</comment>
<comment type="subcellular location">
    <subcellularLocation>
        <location evidence="1">Secreted</location>
    </subcellularLocation>
</comment>
<evidence type="ECO:0000256" key="8">
    <source>
        <dbReference type="ARBA" id="ARBA00038932"/>
    </source>
</evidence>
<dbReference type="PANTHER" id="PTHR11954:SF6">
    <property type="entry name" value="MACROPHAGE MIGRATION INHIBITORY FACTOR"/>
    <property type="match status" value="1"/>
</dbReference>
<feature type="compositionally biased region" description="Low complexity" evidence="13">
    <location>
        <begin position="17"/>
        <end position="29"/>
    </location>
</feature>
<feature type="compositionally biased region" description="Pro residues" evidence="13">
    <location>
        <begin position="435"/>
        <end position="446"/>
    </location>
</feature>
<keyword evidence="3" id="KW-0202">Cytokine</keyword>
<feature type="region of interest" description="Disordered" evidence="13">
    <location>
        <begin position="355"/>
        <end position="507"/>
    </location>
</feature>
<name>A0A0D2ACX2_9PEZI</name>
<dbReference type="EMBL" id="KN847539">
    <property type="protein sequence ID" value="KIW04768.1"/>
    <property type="molecule type" value="Genomic_DNA"/>
</dbReference>
<evidence type="ECO:0000256" key="12">
    <source>
        <dbReference type="ARBA" id="ARBA00042730"/>
    </source>
</evidence>
<feature type="compositionally biased region" description="Low complexity" evidence="13">
    <location>
        <begin position="405"/>
        <end position="418"/>
    </location>
</feature>